<dbReference type="Proteomes" id="UP000006727">
    <property type="component" value="Chromosome 22"/>
</dbReference>
<evidence type="ECO:0000313" key="3">
    <source>
        <dbReference type="EnsemblPlants" id="PAC:32904070.CDS.1"/>
    </source>
</evidence>
<proteinExistence type="predicted"/>
<dbReference type="AlphaFoldDB" id="A0A2K1INF4"/>
<reference evidence="2 4" key="1">
    <citation type="journal article" date="2008" name="Science">
        <title>The Physcomitrella genome reveals evolutionary insights into the conquest of land by plants.</title>
        <authorList>
            <person name="Rensing S."/>
            <person name="Lang D."/>
            <person name="Zimmer A."/>
            <person name="Terry A."/>
            <person name="Salamov A."/>
            <person name="Shapiro H."/>
            <person name="Nishiyama T."/>
            <person name="Perroud P.-F."/>
            <person name="Lindquist E."/>
            <person name="Kamisugi Y."/>
            <person name="Tanahashi T."/>
            <person name="Sakakibara K."/>
            <person name="Fujita T."/>
            <person name="Oishi K."/>
            <person name="Shin-I T."/>
            <person name="Kuroki Y."/>
            <person name="Toyoda A."/>
            <person name="Suzuki Y."/>
            <person name="Hashimoto A."/>
            <person name="Yamaguchi K."/>
            <person name="Sugano A."/>
            <person name="Kohara Y."/>
            <person name="Fujiyama A."/>
            <person name="Anterola A."/>
            <person name="Aoki S."/>
            <person name="Ashton N."/>
            <person name="Barbazuk W.B."/>
            <person name="Barker E."/>
            <person name="Bennetzen J."/>
            <person name="Bezanilla M."/>
            <person name="Blankenship R."/>
            <person name="Cho S.H."/>
            <person name="Dutcher S."/>
            <person name="Estelle M."/>
            <person name="Fawcett J.A."/>
            <person name="Gundlach H."/>
            <person name="Hanada K."/>
            <person name="Heyl A."/>
            <person name="Hicks K.A."/>
            <person name="Hugh J."/>
            <person name="Lohr M."/>
            <person name="Mayer K."/>
            <person name="Melkozernov A."/>
            <person name="Murata T."/>
            <person name="Nelson D."/>
            <person name="Pils B."/>
            <person name="Prigge M."/>
            <person name="Reiss B."/>
            <person name="Renner T."/>
            <person name="Rombauts S."/>
            <person name="Rushton P."/>
            <person name="Sanderfoot A."/>
            <person name="Schween G."/>
            <person name="Shiu S.-H."/>
            <person name="Stueber K."/>
            <person name="Theodoulou F.L."/>
            <person name="Tu H."/>
            <person name="Van de Peer Y."/>
            <person name="Verrier P.J."/>
            <person name="Waters E."/>
            <person name="Wood A."/>
            <person name="Yang L."/>
            <person name="Cove D."/>
            <person name="Cuming A."/>
            <person name="Hasebe M."/>
            <person name="Lucas S."/>
            <person name="Mishler D.B."/>
            <person name="Reski R."/>
            <person name="Grigoriev I."/>
            <person name="Quatrano R.S."/>
            <person name="Boore J.L."/>
        </authorList>
    </citation>
    <scope>NUCLEOTIDE SEQUENCE [LARGE SCALE GENOMIC DNA]</scope>
    <source>
        <strain evidence="3 4">cv. Gransden 2004</strain>
    </source>
</reference>
<evidence type="ECO:0000313" key="2">
    <source>
        <dbReference type="EMBL" id="PNR30815.1"/>
    </source>
</evidence>
<protein>
    <submittedName>
        <fullName evidence="2 3">Uncharacterized protein</fullName>
    </submittedName>
</protein>
<gene>
    <name evidence="2" type="ORF">PHYPA_027131</name>
</gene>
<organism evidence="2">
    <name type="scientific">Physcomitrium patens</name>
    <name type="common">Spreading-leaved earth moss</name>
    <name type="synonym">Physcomitrella patens</name>
    <dbReference type="NCBI Taxonomy" id="3218"/>
    <lineage>
        <taxon>Eukaryota</taxon>
        <taxon>Viridiplantae</taxon>
        <taxon>Streptophyta</taxon>
        <taxon>Embryophyta</taxon>
        <taxon>Bryophyta</taxon>
        <taxon>Bryophytina</taxon>
        <taxon>Bryopsida</taxon>
        <taxon>Funariidae</taxon>
        <taxon>Funariales</taxon>
        <taxon>Funariaceae</taxon>
        <taxon>Physcomitrium</taxon>
    </lineage>
</organism>
<dbReference type="EnsemblPlants" id="Pp3c22_14169V3.1">
    <property type="protein sequence ID" value="PAC:32904070.CDS.1"/>
    <property type="gene ID" value="Pp3c22_14169"/>
</dbReference>
<reference evidence="2 4" key="2">
    <citation type="journal article" date="2018" name="Plant J.">
        <title>The Physcomitrella patens chromosome-scale assembly reveals moss genome structure and evolution.</title>
        <authorList>
            <person name="Lang D."/>
            <person name="Ullrich K.K."/>
            <person name="Murat F."/>
            <person name="Fuchs J."/>
            <person name="Jenkins J."/>
            <person name="Haas F.B."/>
            <person name="Piednoel M."/>
            <person name="Gundlach H."/>
            <person name="Van Bel M."/>
            <person name="Meyberg R."/>
            <person name="Vives C."/>
            <person name="Morata J."/>
            <person name="Symeonidi A."/>
            <person name="Hiss M."/>
            <person name="Muchero W."/>
            <person name="Kamisugi Y."/>
            <person name="Saleh O."/>
            <person name="Blanc G."/>
            <person name="Decker E.L."/>
            <person name="van Gessel N."/>
            <person name="Grimwood J."/>
            <person name="Hayes R.D."/>
            <person name="Graham S.W."/>
            <person name="Gunter L.E."/>
            <person name="McDaniel S.F."/>
            <person name="Hoernstein S.N.W."/>
            <person name="Larsson A."/>
            <person name="Li F.W."/>
            <person name="Perroud P.F."/>
            <person name="Phillips J."/>
            <person name="Ranjan P."/>
            <person name="Rokshar D.S."/>
            <person name="Rothfels C.J."/>
            <person name="Schneider L."/>
            <person name="Shu S."/>
            <person name="Stevenson D.W."/>
            <person name="Thummler F."/>
            <person name="Tillich M."/>
            <person name="Villarreal Aguilar J.C."/>
            <person name="Widiez T."/>
            <person name="Wong G.K."/>
            <person name="Wymore A."/>
            <person name="Zhang Y."/>
            <person name="Zimmer A.D."/>
            <person name="Quatrano R.S."/>
            <person name="Mayer K.F.X."/>
            <person name="Goodstein D."/>
            <person name="Casacuberta J.M."/>
            <person name="Vandepoele K."/>
            <person name="Reski R."/>
            <person name="Cuming A.C."/>
            <person name="Tuskan G.A."/>
            <person name="Maumus F."/>
            <person name="Salse J."/>
            <person name="Schmutz J."/>
            <person name="Rensing S.A."/>
        </authorList>
    </citation>
    <scope>NUCLEOTIDE SEQUENCE [LARGE SCALE GENOMIC DNA]</scope>
    <source>
        <strain evidence="3 4">cv. Gransden 2004</strain>
    </source>
</reference>
<keyword evidence="1" id="KW-1133">Transmembrane helix</keyword>
<accession>A0A2K1INF4</accession>
<sequence length="57" mass="7096">MSILCFRVEYVVLFYFTGFVKFFFMHNFLVGNQVRICIIIEFLFYYCIYNRYIHKKG</sequence>
<dbReference type="InParanoid" id="A0A2K1INF4"/>
<evidence type="ECO:0000256" key="1">
    <source>
        <dbReference type="SAM" id="Phobius"/>
    </source>
</evidence>
<keyword evidence="4" id="KW-1185">Reference proteome</keyword>
<keyword evidence="1" id="KW-0812">Transmembrane</keyword>
<dbReference type="EMBL" id="ABEU02000022">
    <property type="protein sequence ID" value="PNR30815.1"/>
    <property type="molecule type" value="Genomic_DNA"/>
</dbReference>
<name>A0A2K1INF4_PHYPA</name>
<feature type="transmembrane region" description="Helical" evidence="1">
    <location>
        <begin position="7"/>
        <end position="24"/>
    </location>
</feature>
<evidence type="ECO:0000313" key="4">
    <source>
        <dbReference type="Proteomes" id="UP000006727"/>
    </source>
</evidence>
<keyword evidence="1" id="KW-0472">Membrane</keyword>
<dbReference type="Gramene" id="Pp3c22_14169V3.1">
    <property type="protein sequence ID" value="PAC:32904070.CDS.1"/>
    <property type="gene ID" value="Pp3c22_14169"/>
</dbReference>
<reference evidence="3" key="3">
    <citation type="submission" date="2020-12" db="UniProtKB">
        <authorList>
            <consortium name="EnsemblPlants"/>
        </authorList>
    </citation>
    <scope>IDENTIFICATION</scope>
</reference>
<feature type="transmembrane region" description="Helical" evidence="1">
    <location>
        <begin position="30"/>
        <end position="49"/>
    </location>
</feature>